<dbReference type="EMBL" id="ML977687">
    <property type="protein sequence ID" value="KAF1993744.1"/>
    <property type="molecule type" value="Genomic_DNA"/>
</dbReference>
<keyword evidence="1" id="KW-0472">Membrane</keyword>
<organism evidence="2 3">
    <name type="scientific">Amniculicola lignicola CBS 123094</name>
    <dbReference type="NCBI Taxonomy" id="1392246"/>
    <lineage>
        <taxon>Eukaryota</taxon>
        <taxon>Fungi</taxon>
        <taxon>Dikarya</taxon>
        <taxon>Ascomycota</taxon>
        <taxon>Pezizomycotina</taxon>
        <taxon>Dothideomycetes</taxon>
        <taxon>Pleosporomycetidae</taxon>
        <taxon>Pleosporales</taxon>
        <taxon>Amniculicolaceae</taxon>
        <taxon>Amniculicola</taxon>
    </lineage>
</organism>
<protein>
    <submittedName>
        <fullName evidence="2">Uncharacterized protein</fullName>
    </submittedName>
</protein>
<evidence type="ECO:0000313" key="2">
    <source>
        <dbReference type="EMBL" id="KAF1993744.1"/>
    </source>
</evidence>
<name>A0A6A5VXP0_9PLEO</name>
<sequence>MINVQSVVLFAISYFIIPRLTFLPKSVHSLIILFGPFLLPRLVNFFNTARATSRSVPIRPVPPKVQRALNLLFLSAVCSLVLTLPKFAPENIFIRTQSRLQIAPDTLFARLRLLRPLTDEDESLRSKFQLNGQNKLLYLVFGPDTLLNCIWCATPDGNDFQNYLLYSLPKIVTPHIFHLGVLGLATSSLIGAEGSRFRTHVTVAGLCLVIAETWFFANYDLATSKRAKVLQEVDFAHWRIRMLRYLAFAVVDIALGLVLWTTSTNRWLAKPENIAQRLEMTTRKAEDTLNKLRGLGLLTNSINRDQQLRGLKEEYWRTEGQVMAETVQEEEVMDEINRVVGTMDLRSLEGRVGEVADGILAGIDGMRASQVLSSSALSDGPASQ</sequence>
<evidence type="ECO:0000313" key="3">
    <source>
        <dbReference type="Proteomes" id="UP000799779"/>
    </source>
</evidence>
<feature type="transmembrane region" description="Helical" evidence="1">
    <location>
        <begin position="7"/>
        <end position="24"/>
    </location>
</feature>
<feature type="transmembrane region" description="Helical" evidence="1">
    <location>
        <begin position="203"/>
        <end position="222"/>
    </location>
</feature>
<dbReference type="OrthoDB" id="4218123at2759"/>
<dbReference type="Proteomes" id="UP000799779">
    <property type="component" value="Unassembled WGS sequence"/>
</dbReference>
<keyword evidence="1" id="KW-1133">Transmembrane helix</keyword>
<reference evidence="2" key="1">
    <citation type="journal article" date="2020" name="Stud. Mycol.">
        <title>101 Dothideomycetes genomes: a test case for predicting lifestyles and emergence of pathogens.</title>
        <authorList>
            <person name="Haridas S."/>
            <person name="Albert R."/>
            <person name="Binder M."/>
            <person name="Bloem J."/>
            <person name="Labutti K."/>
            <person name="Salamov A."/>
            <person name="Andreopoulos B."/>
            <person name="Baker S."/>
            <person name="Barry K."/>
            <person name="Bills G."/>
            <person name="Bluhm B."/>
            <person name="Cannon C."/>
            <person name="Castanera R."/>
            <person name="Culley D."/>
            <person name="Daum C."/>
            <person name="Ezra D."/>
            <person name="Gonzalez J."/>
            <person name="Henrissat B."/>
            <person name="Kuo A."/>
            <person name="Liang C."/>
            <person name="Lipzen A."/>
            <person name="Lutzoni F."/>
            <person name="Magnuson J."/>
            <person name="Mondo S."/>
            <person name="Nolan M."/>
            <person name="Ohm R."/>
            <person name="Pangilinan J."/>
            <person name="Park H.-J."/>
            <person name="Ramirez L."/>
            <person name="Alfaro M."/>
            <person name="Sun H."/>
            <person name="Tritt A."/>
            <person name="Yoshinaga Y."/>
            <person name="Zwiers L.-H."/>
            <person name="Turgeon B."/>
            <person name="Goodwin S."/>
            <person name="Spatafora J."/>
            <person name="Crous P."/>
            <person name="Grigoriev I."/>
        </authorList>
    </citation>
    <scope>NUCLEOTIDE SEQUENCE</scope>
    <source>
        <strain evidence="2">CBS 123094</strain>
    </source>
</reference>
<keyword evidence="1" id="KW-0812">Transmembrane</keyword>
<accession>A0A6A5VXP0</accession>
<keyword evidence="3" id="KW-1185">Reference proteome</keyword>
<dbReference type="AlphaFoldDB" id="A0A6A5VXP0"/>
<feature type="transmembrane region" description="Helical" evidence="1">
    <location>
        <begin position="30"/>
        <end position="47"/>
    </location>
</feature>
<dbReference type="PANTHER" id="PTHR39470">
    <property type="entry name" value="CHROMOSOME 10, WHOLE GENOME SHOTGUN SEQUENCE"/>
    <property type="match status" value="1"/>
</dbReference>
<feature type="transmembrane region" description="Helical" evidence="1">
    <location>
        <begin position="242"/>
        <end position="260"/>
    </location>
</feature>
<proteinExistence type="predicted"/>
<gene>
    <name evidence="2" type="ORF">P154DRAFT_527515</name>
</gene>
<evidence type="ECO:0000256" key="1">
    <source>
        <dbReference type="SAM" id="Phobius"/>
    </source>
</evidence>
<feature type="transmembrane region" description="Helical" evidence="1">
    <location>
        <begin position="171"/>
        <end position="191"/>
    </location>
</feature>
<dbReference type="PANTHER" id="PTHR39470:SF1">
    <property type="entry name" value="CHORISMATE SYNTHASE PROTEIN"/>
    <property type="match status" value="1"/>
</dbReference>